<dbReference type="GO" id="GO:0005886">
    <property type="term" value="C:plasma membrane"/>
    <property type="evidence" value="ECO:0007669"/>
    <property type="project" value="UniProtKB-SubCell"/>
</dbReference>
<keyword evidence="4 6" id="KW-1133">Transmembrane helix</keyword>
<evidence type="ECO:0000256" key="5">
    <source>
        <dbReference type="ARBA" id="ARBA00023136"/>
    </source>
</evidence>
<feature type="transmembrane region" description="Helical" evidence="6">
    <location>
        <begin position="243"/>
        <end position="265"/>
    </location>
</feature>
<feature type="transmembrane region" description="Helical" evidence="6">
    <location>
        <begin position="125"/>
        <end position="145"/>
    </location>
</feature>
<dbReference type="HOGENOM" id="CLU_071986_0_0_2"/>
<dbReference type="Proteomes" id="UP000027075">
    <property type="component" value="Chromosome"/>
</dbReference>
<reference evidence="8 13" key="4">
    <citation type="submission" date="2014-04" db="EMBL/GenBank/DDBJ databases">
        <title>Transcriptional profiles of Haloferax mediterranei on the basis of nitrogen availability.</title>
        <authorList>
            <person name="Bautista V."/>
        </authorList>
    </citation>
    <scope>NUCLEOTIDE SEQUENCE [LARGE SCALE GENOMIC DNA]</scope>
    <source>
        <strain evidence="8">ATCC 33500</strain>
        <strain evidence="13">ATCC 33500 / DSM 1411 / JCM 8866 / NBRC 14739 / NCIMB 2177 / R-4</strain>
    </source>
</reference>
<organism evidence="7 11">
    <name type="scientific">Haloferax mediterranei (strain ATCC 33500 / DSM 1411 / JCM 8866 / NBRC 14739 / NCIMB 2177 / R-4)</name>
    <name type="common">Halobacterium mediterranei</name>
    <dbReference type="NCBI Taxonomy" id="523841"/>
    <lineage>
        <taxon>Archaea</taxon>
        <taxon>Methanobacteriati</taxon>
        <taxon>Methanobacteriota</taxon>
        <taxon>Stenosarchaea group</taxon>
        <taxon>Halobacteria</taxon>
        <taxon>Halobacteriales</taxon>
        <taxon>Haloferacaceae</taxon>
        <taxon>Haloferax</taxon>
    </lineage>
</organism>
<dbReference type="EMBL" id="AOLO01000009">
    <property type="protein sequence ID" value="ELZ99865.1"/>
    <property type="molecule type" value="Genomic_DNA"/>
</dbReference>
<keyword evidence="3 6" id="KW-0812">Transmembrane</keyword>
<dbReference type="GeneID" id="40155242"/>
<reference evidence="7" key="1">
    <citation type="journal article" date="2012" name="Appl. Environ. Microbiol.">
        <title>Identification of the haloarchaeal phasin (PhaP) that functions in polyhydroxyalkanoate accumulation and granule formation in Haloferax mediterranei.</title>
        <authorList>
            <person name="Cai S."/>
            <person name="Cai L."/>
            <person name="Liu H."/>
            <person name="Liu X."/>
            <person name="Han J."/>
            <person name="Zhou J."/>
            <person name="Xiang H."/>
        </authorList>
    </citation>
    <scope>NUCLEOTIDE SEQUENCE</scope>
    <source>
        <strain evidence="7">CGMCC 1.2087</strain>
    </source>
</reference>
<dbReference type="Pfam" id="PF03706">
    <property type="entry name" value="LPG_synthase_TM"/>
    <property type="match status" value="1"/>
</dbReference>
<name>I3R5N5_HALMT</name>
<dbReference type="PaxDb" id="523841-HFX_1847"/>
<dbReference type="PATRIC" id="fig|523841.21.peg.2231"/>
<dbReference type="EMBL" id="CP039139">
    <property type="protein sequence ID" value="QCQ74196.1"/>
    <property type="molecule type" value="Genomic_DNA"/>
</dbReference>
<protein>
    <submittedName>
        <fullName evidence="10">Flippase-like domain-containing protein</fullName>
    </submittedName>
</protein>
<reference evidence="10 14" key="6">
    <citation type="submission" date="2019-04" db="EMBL/GenBank/DDBJ databases">
        <title>Methylomes of two halophilic Archaea, Haloarcula marismortui and Haloferax mediterranei.</title>
        <authorList>
            <person name="DasSarma S."/>
            <person name="DasSarma P."/>
            <person name="DasSarma S."/>
            <person name="Fomenkov A."/>
            <person name="Vincze T."/>
            <person name="Anton B.P."/>
            <person name="Roberts R.J."/>
        </authorList>
    </citation>
    <scope>NUCLEOTIDE SEQUENCE [LARGE SCALE GENOMIC DNA]</scope>
    <source>
        <strain evidence="10">ATCC 33500</strain>
        <strain evidence="14">ATCC 33500 / DSM 1411 / JCM 8866 / NBRC 14739 / NCIMB 2177 / R-4</strain>
    </source>
</reference>
<evidence type="ECO:0000313" key="7">
    <source>
        <dbReference type="EMBL" id="AFK19545.1"/>
    </source>
</evidence>
<dbReference type="Proteomes" id="UP000011603">
    <property type="component" value="Unassembled WGS sequence"/>
</dbReference>
<feature type="transmembrane region" description="Helical" evidence="6">
    <location>
        <begin position="151"/>
        <end position="172"/>
    </location>
</feature>
<evidence type="ECO:0000313" key="10">
    <source>
        <dbReference type="EMBL" id="QCQ74196.1"/>
    </source>
</evidence>
<reference evidence="9 12" key="3">
    <citation type="journal article" date="2014" name="PLoS Genet.">
        <title>Phylogenetically driven sequencing of extremely halophilic archaea reveals strategies for static and dynamic osmo-response.</title>
        <authorList>
            <person name="Becker E.A."/>
            <person name="Seitzer P.M."/>
            <person name="Tritt A."/>
            <person name="Larsen D."/>
            <person name="Krusor M."/>
            <person name="Yao A.I."/>
            <person name="Wu D."/>
            <person name="Madern D."/>
            <person name="Eisen J.A."/>
            <person name="Darling A.E."/>
            <person name="Facciotti M.T."/>
        </authorList>
    </citation>
    <scope>NUCLEOTIDE SEQUENCE [LARGE SCALE GENOMIC DNA]</scope>
    <source>
        <strain evidence="9">ATCC 33500</strain>
        <strain evidence="12">ATCC 33500 / DSM 1411 / JCM 8866 / NBRC 14739 / NCIMB 2177 / R-4</strain>
    </source>
</reference>
<evidence type="ECO:0000256" key="1">
    <source>
        <dbReference type="ARBA" id="ARBA00004651"/>
    </source>
</evidence>
<evidence type="ECO:0000256" key="3">
    <source>
        <dbReference type="ARBA" id="ARBA00022692"/>
    </source>
</evidence>
<evidence type="ECO:0000313" key="12">
    <source>
        <dbReference type="Proteomes" id="UP000011603"/>
    </source>
</evidence>
<dbReference type="KEGG" id="hme:HFX_1847"/>
<dbReference type="InterPro" id="IPR022791">
    <property type="entry name" value="L-PG_synthase/AglD"/>
</dbReference>
<feature type="transmembrane region" description="Helical" evidence="6">
    <location>
        <begin position="40"/>
        <end position="64"/>
    </location>
</feature>
<reference evidence="7" key="5">
    <citation type="submission" date="2014-05" db="EMBL/GenBank/DDBJ databases">
        <authorList>
            <person name="Wang L."/>
            <person name="Yang H."/>
            <person name="Xiang H."/>
        </authorList>
    </citation>
    <scope>NUCLEOTIDE SEQUENCE</scope>
    <source>
        <strain evidence="7">CGMCC 1.2087</strain>
    </source>
</reference>
<evidence type="ECO:0000313" key="9">
    <source>
        <dbReference type="EMBL" id="ELZ99865.1"/>
    </source>
</evidence>
<proteinExistence type="predicted"/>
<evidence type="ECO:0000256" key="4">
    <source>
        <dbReference type="ARBA" id="ARBA00022989"/>
    </source>
</evidence>
<dbReference type="EMBL" id="CP007551">
    <property type="protein sequence ID" value="AHZ22939.1"/>
    <property type="molecule type" value="Genomic_DNA"/>
</dbReference>
<dbReference type="RefSeq" id="WP_004059152.1">
    <property type="nucleotide sequence ID" value="NC_017941.2"/>
</dbReference>
<dbReference type="Proteomes" id="UP000299011">
    <property type="component" value="Chromosome"/>
</dbReference>
<evidence type="ECO:0000313" key="11">
    <source>
        <dbReference type="Proteomes" id="UP000006469"/>
    </source>
</evidence>
<feature type="transmembrane region" description="Helical" evidence="6">
    <location>
        <begin position="217"/>
        <end position="236"/>
    </location>
</feature>
<keyword evidence="5 6" id="KW-0472">Membrane</keyword>
<comment type="subcellular location">
    <subcellularLocation>
        <location evidence="1">Cell membrane</location>
        <topology evidence="1">Multi-pass membrane protein</topology>
    </subcellularLocation>
</comment>
<keyword evidence="12" id="KW-1185">Reference proteome</keyword>
<keyword evidence="2" id="KW-1003">Cell membrane</keyword>
<accession>I3R5N5</accession>
<evidence type="ECO:0000256" key="6">
    <source>
        <dbReference type="SAM" id="Phobius"/>
    </source>
</evidence>
<reference evidence="7 11" key="2">
    <citation type="journal article" date="2012" name="J. Bacteriol.">
        <title>Complete genome sequence of the metabolically versatile halophilic archaeon Haloferax mediterranei, a poly(3-hydroxybutyrate-co-3-hydroxyvalerate) producer.</title>
        <authorList>
            <person name="Han J."/>
            <person name="Zhang F."/>
            <person name="Hou J."/>
            <person name="Liu X."/>
            <person name="Li M."/>
            <person name="Liu H."/>
            <person name="Cai L."/>
            <person name="Zhang B."/>
            <person name="Chen Y."/>
            <person name="Zhou J."/>
            <person name="Hu S."/>
            <person name="Xiang H."/>
        </authorList>
    </citation>
    <scope>NUCLEOTIDE SEQUENCE [LARGE SCALE GENOMIC DNA]</scope>
    <source>
        <strain evidence="11">ATCC 33500 / DSM 1411 / JCM 8866 / NBRC 14739 / NCIMB 2177 / R-4</strain>
        <strain evidence="7">CGMCC 1.2087</strain>
    </source>
</reference>
<sequence>MRRGVRFVAGGSLGIGALAAYLWYVGPEAVVARVAGVAPWAVWVVLALTIAEATVDGIAVWASVRPLGDGLSPRQSVQFAFAGDFFDVLSPAGPVSSEPIMAHFFGVETGTSYSEALGVRGVAKYIRSVAQLLFSAVLSGILLLGGLTPTFVLLTLASAIAVLSVVGAVLVWGRALLSAVLVIVLTPIVRAVSGLYHETPYGRAAVAEAVDKFWERVVYFRNAPVLLGLIALGGIIEQLTIAVAIWVALAGTGTTASLIPIIAMIPFPQAVSIVPVPGSVGTYDVLLAGALVLTTGAPAAGAAAAVFVVRTFELGVSLGGGGLATGFLRGFRP</sequence>
<evidence type="ECO:0000313" key="14">
    <source>
        <dbReference type="Proteomes" id="UP000299011"/>
    </source>
</evidence>
<dbReference type="Proteomes" id="UP000006469">
    <property type="component" value="Chromosome"/>
</dbReference>
<evidence type="ECO:0000313" key="13">
    <source>
        <dbReference type="Proteomes" id="UP000027075"/>
    </source>
</evidence>
<dbReference type="eggNOG" id="arCOG00899">
    <property type="taxonomic scope" value="Archaea"/>
</dbReference>
<evidence type="ECO:0000313" key="8">
    <source>
        <dbReference type="EMBL" id="AHZ22939.1"/>
    </source>
</evidence>
<dbReference type="OrthoDB" id="293208at2157"/>
<dbReference type="AlphaFoldDB" id="I3R5N5"/>
<feature type="transmembrane region" description="Helical" evidence="6">
    <location>
        <begin position="7"/>
        <end position="25"/>
    </location>
</feature>
<dbReference type="EMBL" id="CP001868">
    <property type="protein sequence ID" value="AFK19545.1"/>
    <property type="molecule type" value="Genomic_DNA"/>
</dbReference>
<feature type="transmembrane region" description="Helical" evidence="6">
    <location>
        <begin position="179"/>
        <end position="197"/>
    </location>
</feature>
<feature type="transmembrane region" description="Helical" evidence="6">
    <location>
        <begin position="285"/>
        <end position="309"/>
    </location>
</feature>
<evidence type="ECO:0000256" key="2">
    <source>
        <dbReference type="ARBA" id="ARBA00022475"/>
    </source>
</evidence>
<gene>
    <name evidence="7" type="ordered locus">HFX_1847</name>
    <name evidence="8" type="ORF">BM92_09960</name>
    <name evidence="9" type="ORF">C439_11038</name>
    <name evidence="10" type="ORF">E6P09_02455</name>
</gene>